<dbReference type="SUPFAM" id="SSF52540">
    <property type="entry name" value="P-loop containing nucleoside triphosphate hydrolases"/>
    <property type="match status" value="2"/>
</dbReference>
<dbReference type="InterPro" id="IPR013663">
    <property type="entry name" value="Helicase_SWF/SNF/SWI_bac"/>
</dbReference>
<feature type="domain" description="Helicase ATP-binding" evidence="3">
    <location>
        <begin position="637"/>
        <end position="797"/>
    </location>
</feature>
<reference evidence="5" key="1">
    <citation type="submission" date="2018-06" db="EMBL/GenBank/DDBJ databases">
        <authorList>
            <person name="Zhirakovskaya E."/>
        </authorList>
    </citation>
    <scope>NUCLEOTIDE SEQUENCE</scope>
</reference>
<gene>
    <name evidence="5" type="ORF">MNBD_GAMMA03-611</name>
</gene>
<evidence type="ECO:0000259" key="4">
    <source>
        <dbReference type="PROSITE" id="PS51194"/>
    </source>
</evidence>
<keyword evidence="5" id="KW-0347">Helicase</keyword>
<dbReference type="Pfam" id="PF08455">
    <property type="entry name" value="SNF2_assoc"/>
    <property type="match status" value="1"/>
</dbReference>
<dbReference type="GO" id="GO:0005524">
    <property type="term" value="F:ATP binding"/>
    <property type="evidence" value="ECO:0007669"/>
    <property type="project" value="InterPro"/>
</dbReference>
<dbReference type="AlphaFoldDB" id="A0A3B0VWJ1"/>
<dbReference type="GO" id="GO:0004386">
    <property type="term" value="F:helicase activity"/>
    <property type="evidence" value="ECO:0007669"/>
    <property type="project" value="UniProtKB-KW"/>
</dbReference>
<dbReference type="Pfam" id="PF00271">
    <property type="entry name" value="Helicase_C"/>
    <property type="match status" value="1"/>
</dbReference>
<dbReference type="SMART" id="SM00490">
    <property type="entry name" value="HELICc"/>
    <property type="match status" value="1"/>
</dbReference>
<name>A0A3B0VWJ1_9ZZZZ</name>
<dbReference type="EMBL" id="UOFC01000010">
    <property type="protein sequence ID" value="VAW44533.1"/>
    <property type="molecule type" value="Genomic_DNA"/>
</dbReference>
<organism evidence="5">
    <name type="scientific">hydrothermal vent metagenome</name>
    <dbReference type="NCBI Taxonomy" id="652676"/>
    <lineage>
        <taxon>unclassified sequences</taxon>
        <taxon>metagenomes</taxon>
        <taxon>ecological metagenomes</taxon>
    </lineage>
</organism>
<feature type="domain" description="Helicase C-terminal" evidence="4">
    <location>
        <begin position="922"/>
        <end position="1078"/>
    </location>
</feature>
<dbReference type="InterPro" id="IPR007527">
    <property type="entry name" value="Znf_SWIM"/>
</dbReference>
<evidence type="ECO:0000313" key="5">
    <source>
        <dbReference type="EMBL" id="VAW44533.1"/>
    </source>
</evidence>
<dbReference type="PANTHER" id="PTHR10799">
    <property type="entry name" value="SNF2/RAD54 HELICASE FAMILY"/>
    <property type="match status" value="1"/>
</dbReference>
<accession>A0A3B0VWJ1</accession>
<dbReference type="InterPro" id="IPR027417">
    <property type="entry name" value="P-loop_NTPase"/>
</dbReference>
<dbReference type="SMART" id="SM00487">
    <property type="entry name" value="DEXDc"/>
    <property type="match status" value="1"/>
</dbReference>
<dbReference type="InterPro" id="IPR038718">
    <property type="entry name" value="SNF2-like_sf"/>
</dbReference>
<evidence type="ECO:0000259" key="3">
    <source>
        <dbReference type="PROSITE" id="PS51192"/>
    </source>
</evidence>
<evidence type="ECO:0000259" key="2">
    <source>
        <dbReference type="PROSITE" id="PS50966"/>
    </source>
</evidence>
<feature type="domain" description="SWIM-type" evidence="2">
    <location>
        <begin position="56"/>
        <end position="95"/>
    </location>
</feature>
<dbReference type="InterPro" id="IPR049730">
    <property type="entry name" value="SNF2/RAD54-like_C"/>
</dbReference>
<proteinExistence type="predicted"/>
<dbReference type="PROSITE" id="PS50966">
    <property type="entry name" value="ZF_SWIM"/>
    <property type="match status" value="1"/>
</dbReference>
<dbReference type="InterPro" id="IPR014001">
    <property type="entry name" value="Helicase_ATP-bd"/>
</dbReference>
<dbReference type="Pfam" id="PF00176">
    <property type="entry name" value="SNF2-rel_dom"/>
    <property type="match status" value="1"/>
</dbReference>
<dbReference type="GO" id="GO:0008270">
    <property type="term" value="F:zinc ion binding"/>
    <property type="evidence" value="ECO:0007669"/>
    <property type="project" value="InterPro"/>
</dbReference>
<dbReference type="Gene3D" id="3.40.50.10810">
    <property type="entry name" value="Tandem AAA-ATPase domain"/>
    <property type="match status" value="1"/>
</dbReference>
<keyword evidence="1" id="KW-0378">Hydrolase</keyword>
<dbReference type="PROSITE" id="PS51192">
    <property type="entry name" value="HELICASE_ATP_BIND_1"/>
    <property type="match status" value="1"/>
</dbReference>
<dbReference type="CDD" id="cd18793">
    <property type="entry name" value="SF2_C_SNF"/>
    <property type="match status" value="1"/>
</dbReference>
<dbReference type="InterPro" id="IPR001650">
    <property type="entry name" value="Helicase_C-like"/>
</dbReference>
<dbReference type="GO" id="GO:0016787">
    <property type="term" value="F:hydrolase activity"/>
    <property type="evidence" value="ECO:0007669"/>
    <property type="project" value="UniProtKB-KW"/>
</dbReference>
<dbReference type="PROSITE" id="PS51194">
    <property type="entry name" value="HELICASE_CTER"/>
    <property type="match status" value="1"/>
</dbReference>
<evidence type="ECO:0000256" key="1">
    <source>
        <dbReference type="ARBA" id="ARBA00022801"/>
    </source>
</evidence>
<keyword evidence="5" id="KW-0067">ATP-binding</keyword>
<protein>
    <submittedName>
        <fullName evidence="5">DNA/RNA helicases, SNF2 family</fullName>
    </submittedName>
</protein>
<sequence length="1090" mass="123889">MLKLTKEHIKKGFDRPDYQRGLDYFNDGFVLDFNYKETPVGWEIKSLVAGSFRNDYKQEIIILNRKALGFTFIGNCDCPVGTNCKHVVAACLALQSELNSISTGSNLGTSSPKKPTLHHALSWLDSMAATYEEALPNNATEEFIAYLLNFSHYPKNTLKVTMVATKPLKKGGLNKGRKIQPYSITAGYSNIAESALPEDQEICQLLETISNSSIRMECTFEGEIGCITLLKILNTDRCFWQSTQGEPVSIGEERPLKLLWQNEKNNQTSLNISIEPEGELLLTTPFLYFDKASPTIGMVSNAPYTLTQIKTLQEIPSIPLELVDEFSRKLVTTLPGITLPPPSEVELTTIENEIPQPILTLLGDMDSSGRHTHLMRLRFAYQTHELSVHPQTEWQTFETDNALLRIQRDLQREEDAIQLLMDYGFDPLRNENGDVAFASYNKILAESAKRWQTFLEDTVPMLKEQGWKITIEDSFQLKFHQAEEWDVDIEGDSDWFDLRFDIEINGQKMPLLPLIVQVLSEYEQDNLPEELTIPLGEHEYLSLPSEQIKPVLDILYELYSSDSLTDDGTLRMSRFDAARLAELDENSATILHWQGGEALRELGKKLKNFKGITNTPAPKGLQATLRDYQQIGLNWLQFLREYQFGGVLADDMGLGKTVQTLAHLLVEKSQGRINKPCLIIAPTSLMSNWRREAEQFTPELKVLVLQGANRRNYFDQIEQHDLILSTYPLLVRDEETLLAHDFYYLILDEAQVIKNPRSKAAKVVRNIKAEHRLCLTGTPMENHLGELWALFDFVMPGLLGNDKQFKQLFRTPIEKHGNAEQQARLTKRISPFMLRRSKTEVVSELPEKTEIISTVRLGKKQATLYESIRLTMEKKVRDSIASKGLGRSHIMILDALLKLRQTCCDPAILSLKQAQNVKESAKMEWLMDTVPEMLEEGRRILLFSQFTKMLTIIENALIERGIAYSKLTGQTRKRDEAIEKFKRGEANIFLISLKAGGVGLNLAEADVVIHYDPWWNPAAENQATDRAHRIGQENPVFVYKLITENSLEEKILAMQAKKQALAQGIYGKGKKEQDAKLTADDLKTLFEPLQ</sequence>
<dbReference type="Gene3D" id="3.40.50.300">
    <property type="entry name" value="P-loop containing nucleotide triphosphate hydrolases"/>
    <property type="match status" value="1"/>
</dbReference>
<keyword evidence="5" id="KW-0547">Nucleotide-binding</keyword>
<dbReference type="CDD" id="cd18012">
    <property type="entry name" value="DEXQc_arch_SWI2_SNF2"/>
    <property type="match status" value="1"/>
</dbReference>
<dbReference type="InterPro" id="IPR000330">
    <property type="entry name" value="SNF2_N"/>
</dbReference>